<sequence>MSETVDSVPNQDRDPWARRSVADRCRVVASAAAQITENSETLIRQCVSEQRIDPLETIGSELIPLCAALKYLRQKGKRILAPRPVGASGRPVWMFGVRSVVQRVPHGDVLVLGTWNYPLLLPGSQIAQGLAAGNRVLFKPAPGTEPASKTLIECFHAAGVPEPQLVLLESSTEAAVQALQAGVDLVVLTGAAATGRKVLHAAADQLAASVMELSGCDAVVVLPGFDLDRLIAAIEFGMRFNGSATCIAPRRMLLRDAEREAVIGRLETLFRNQPPVKVHASARQQVATVIESAMDAGAKDRLGRYASAALRSDGVLHPVLLDDVSPTNPIASADVFAPVLSLMRIRDSEDAVRLINECPYRLAASVFGAEGAARALAEQLNVGSVSINDLIATTADPRLPFGGRGDSGFGVTRGAEGLLAMTVPRVISTRRSRFAPHLRPRGEIDQEVLHGALHLWHAGGVRKKMAGLRRMMASVKKR</sequence>
<evidence type="ECO:0000313" key="5">
    <source>
        <dbReference type="Proteomes" id="UP000324479"/>
    </source>
</evidence>
<keyword evidence="5" id="KW-1185">Reference proteome</keyword>
<dbReference type="Gene3D" id="3.40.605.10">
    <property type="entry name" value="Aldehyde Dehydrogenase, Chain A, domain 1"/>
    <property type="match status" value="1"/>
</dbReference>
<dbReference type="InterPro" id="IPR016162">
    <property type="entry name" value="Ald_DH_N"/>
</dbReference>
<comment type="caution">
    <text evidence="4">The sequence shown here is derived from an EMBL/GenBank/DDBJ whole genome shotgun (WGS) entry which is preliminary data.</text>
</comment>
<organism evidence="4 5">
    <name type="scientific">Roseiconus nitratireducens</name>
    <dbReference type="NCBI Taxonomy" id="2605748"/>
    <lineage>
        <taxon>Bacteria</taxon>
        <taxon>Pseudomonadati</taxon>
        <taxon>Planctomycetota</taxon>
        <taxon>Planctomycetia</taxon>
        <taxon>Pirellulales</taxon>
        <taxon>Pirellulaceae</taxon>
        <taxon>Roseiconus</taxon>
    </lineage>
</organism>
<evidence type="ECO:0000259" key="3">
    <source>
        <dbReference type="Pfam" id="PF00171"/>
    </source>
</evidence>
<dbReference type="InterPro" id="IPR016161">
    <property type="entry name" value="Ald_DH/histidinol_DH"/>
</dbReference>
<proteinExistence type="inferred from homology"/>
<protein>
    <submittedName>
        <fullName evidence="4">Aldehyde dehydrogenase</fullName>
    </submittedName>
</protein>
<feature type="domain" description="Aldehyde dehydrogenase" evidence="3">
    <location>
        <begin position="14"/>
        <end position="425"/>
    </location>
</feature>
<reference evidence="4 5" key="1">
    <citation type="submission" date="2019-08" db="EMBL/GenBank/DDBJ databases">
        <authorList>
            <person name="Dhanesh K."/>
            <person name="Kumar G."/>
            <person name="Sasikala C."/>
            <person name="Venkata Ramana C."/>
        </authorList>
    </citation>
    <scope>NUCLEOTIDE SEQUENCE [LARGE SCALE GENOMIC DNA]</scope>
    <source>
        <strain evidence="4 5">JC645</strain>
    </source>
</reference>
<dbReference type="GO" id="GO:0016620">
    <property type="term" value="F:oxidoreductase activity, acting on the aldehyde or oxo group of donors, NAD or NADP as acceptor"/>
    <property type="evidence" value="ECO:0007669"/>
    <property type="project" value="InterPro"/>
</dbReference>
<dbReference type="PANTHER" id="PTHR42804:SF1">
    <property type="entry name" value="ALDEHYDE DEHYDROGENASE-RELATED"/>
    <property type="match status" value="1"/>
</dbReference>
<dbReference type="RefSeq" id="WP_150078763.1">
    <property type="nucleotide sequence ID" value="NZ_VWOX01000014.1"/>
</dbReference>
<name>A0A5M6CYK3_9BACT</name>
<dbReference type="PANTHER" id="PTHR42804">
    <property type="entry name" value="ALDEHYDE DEHYDROGENASE"/>
    <property type="match status" value="1"/>
</dbReference>
<keyword evidence="2" id="KW-0560">Oxidoreductase</keyword>
<accession>A0A5M6CYK3</accession>
<dbReference type="Gene3D" id="3.40.309.10">
    <property type="entry name" value="Aldehyde Dehydrogenase, Chain A, domain 2"/>
    <property type="match status" value="1"/>
</dbReference>
<dbReference type="AlphaFoldDB" id="A0A5M6CYK3"/>
<dbReference type="EMBL" id="VWOX01000014">
    <property type="protein sequence ID" value="KAA5540291.1"/>
    <property type="molecule type" value="Genomic_DNA"/>
</dbReference>
<evidence type="ECO:0000256" key="2">
    <source>
        <dbReference type="ARBA" id="ARBA00023002"/>
    </source>
</evidence>
<dbReference type="InterPro" id="IPR015590">
    <property type="entry name" value="Aldehyde_DH_dom"/>
</dbReference>
<gene>
    <name evidence="4" type="ORF">FYK55_21950</name>
</gene>
<dbReference type="Pfam" id="PF00171">
    <property type="entry name" value="Aldedh"/>
    <property type="match status" value="1"/>
</dbReference>
<evidence type="ECO:0000313" key="4">
    <source>
        <dbReference type="EMBL" id="KAA5540291.1"/>
    </source>
</evidence>
<dbReference type="Proteomes" id="UP000324479">
    <property type="component" value="Unassembled WGS sequence"/>
</dbReference>
<evidence type="ECO:0000256" key="1">
    <source>
        <dbReference type="ARBA" id="ARBA00009986"/>
    </source>
</evidence>
<comment type="similarity">
    <text evidence="1">Belongs to the aldehyde dehydrogenase family.</text>
</comment>
<dbReference type="SUPFAM" id="SSF53720">
    <property type="entry name" value="ALDH-like"/>
    <property type="match status" value="1"/>
</dbReference>
<dbReference type="InterPro" id="IPR016163">
    <property type="entry name" value="Ald_DH_C"/>
</dbReference>